<keyword evidence="2" id="KW-0472">Membrane</keyword>
<sequence length="927" mass="95483">MAEVAPLRAGDPAHLGPYRLTGLLGEGGQGTVFLAEDEPGHRVAVKLLHARFSGDAKARSRFAAEVAVAKRVSPFCTARVLDSDVEGDRPYIVSEFIDGPSLSEVLAAEGPRTGADLDRVAIGTMTALAAIHQAGVVHRDFKPANVLLAPDGPRVIDFGIARALDATGTLSSTAIGTPAYMSPEQISGARVGPPADVWAWAATMAYASSGRPAFGQDSIPAVMHRILNMPPDLGALAEPLRGLVAGCLAKDPALRPQSQHVLAYLLRLAGSLPEPGAASGAGDAGEPHDSTILNQGAEAAAESAGLSAGSHAPPAPLPPPFPPPPPGPAPVMAPHAPAMAPAPGLQGQVPGGPTWPSNGASSGGPTSPFGDPSPRKPNRTGGGKRRRGIGVLAGAGGAALVALVVTGTVIAVRMSGDGDRDPAPLGRTGGTLAVAARGDLGTGSEIDPSHSISGTARFLGKQLFTGLTETATDGSVRNRLALSVQPDATCKTWTIALKEGTRFSDGTPVDAQAFARGWARAASVTTGDSPLLMADIDGYALVSAGKAAEFSGVKVTGGGGLVVTLTSPNCDFPARLADPVFAPVPVSAGKADNATYNMEPVGNGPFKVASYAKGKSVTLARNTAWAFGQARLDQVTVRLDSDTAAGRAAFAAGQVGWSPLGNDDPVAAGQPNVTTRFLPSARMLVPITARGAMSSREARLAVSYALDRDEIGKALGGVSRPAHGVVPAALPGFGKPGVCPSCDASDPAKAKELAAQAGLKPGTKVRLYMQNLPAYQRLGTVVAAQLERTLGWEIEQRSSDFPAYRKNVVAKDASGLAFFAWSPDYPTPYTMLWSLLGSTGVATEENSFYNLAGYKNTRFDDLMYRAVRTVPEGPRADLYKQAEKVALDDMALIPLAELGRAAQRSDRYVGLELDFDGDPTLATAALK</sequence>
<keyword evidence="4" id="KW-0418">Kinase</keyword>
<dbReference type="InterPro" id="IPR011009">
    <property type="entry name" value="Kinase-like_dom_sf"/>
</dbReference>
<dbReference type="Pfam" id="PF00069">
    <property type="entry name" value="Pkinase"/>
    <property type="match status" value="1"/>
</dbReference>
<dbReference type="Proteomes" id="UP000432015">
    <property type="component" value="Unassembled WGS sequence"/>
</dbReference>
<feature type="compositionally biased region" description="Basic residues" evidence="1">
    <location>
        <begin position="376"/>
        <end position="388"/>
    </location>
</feature>
<evidence type="ECO:0000256" key="2">
    <source>
        <dbReference type="SAM" id="Phobius"/>
    </source>
</evidence>
<comment type="caution">
    <text evidence="4">The sequence shown here is derived from an EMBL/GenBank/DDBJ whole genome shotgun (WGS) entry which is preliminary data.</text>
</comment>
<feature type="compositionally biased region" description="Pro residues" evidence="1">
    <location>
        <begin position="313"/>
        <end position="331"/>
    </location>
</feature>
<dbReference type="AlphaFoldDB" id="A0A7K1KV54"/>
<keyword evidence="4" id="KW-0808">Transferase</keyword>
<dbReference type="PROSITE" id="PS50011">
    <property type="entry name" value="PROTEIN_KINASE_DOM"/>
    <property type="match status" value="1"/>
</dbReference>
<evidence type="ECO:0000259" key="3">
    <source>
        <dbReference type="PROSITE" id="PS50011"/>
    </source>
</evidence>
<dbReference type="InterPro" id="IPR000914">
    <property type="entry name" value="SBP_5_dom"/>
</dbReference>
<dbReference type="GO" id="GO:1904680">
    <property type="term" value="F:peptide transmembrane transporter activity"/>
    <property type="evidence" value="ECO:0007669"/>
    <property type="project" value="TreeGrafter"/>
</dbReference>
<dbReference type="SUPFAM" id="SSF53850">
    <property type="entry name" value="Periplasmic binding protein-like II"/>
    <property type="match status" value="1"/>
</dbReference>
<organism evidence="4 5">
    <name type="scientific">Actinomadura litoris</name>
    <dbReference type="NCBI Taxonomy" id="2678616"/>
    <lineage>
        <taxon>Bacteria</taxon>
        <taxon>Bacillati</taxon>
        <taxon>Actinomycetota</taxon>
        <taxon>Actinomycetes</taxon>
        <taxon>Streptosporangiales</taxon>
        <taxon>Thermomonosporaceae</taxon>
        <taxon>Actinomadura</taxon>
    </lineage>
</organism>
<dbReference type="InterPro" id="IPR039424">
    <property type="entry name" value="SBP_5"/>
</dbReference>
<reference evidence="4 5" key="1">
    <citation type="submission" date="2019-11" db="EMBL/GenBank/DDBJ databases">
        <authorList>
            <person name="Cao P."/>
        </authorList>
    </citation>
    <scope>NUCLEOTIDE SEQUENCE [LARGE SCALE GENOMIC DNA]</scope>
    <source>
        <strain evidence="4 5">NEAU-AAG5</strain>
    </source>
</reference>
<gene>
    <name evidence="4" type="ORF">GNZ18_05550</name>
</gene>
<feature type="compositionally biased region" description="Low complexity" evidence="1">
    <location>
        <begin position="332"/>
        <end position="344"/>
    </location>
</feature>
<dbReference type="Pfam" id="PF00496">
    <property type="entry name" value="SBP_bac_5"/>
    <property type="match status" value="1"/>
</dbReference>
<keyword evidence="2" id="KW-0812">Transmembrane</keyword>
<dbReference type="Gene3D" id="1.10.510.10">
    <property type="entry name" value="Transferase(Phosphotransferase) domain 1"/>
    <property type="match status" value="1"/>
</dbReference>
<dbReference type="PROSITE" id="PS00108">
    <property type="entry name" value="PROTEIN_KINASE_ST"/>
    <property type="match status" value="1"/>
</dbReference>
<dbReference type="Gene3D" id="3.30.200.20">
    <property type="entry name" value="Phosphorylase Kinase, domain 1"/>
    <property type="match status" value="1"/>
</dbReference>
<accession>A0A7K1KV54</accession>
<protein>
    <submittedName>
        <fullName evidence="4">Protein kinase</fullName>
    </submittedName>
</protein>
<dbReference type="Gene3D" id="3.10.105.10">
    <property type="entry name" value="Dipeptide-binding Protein, Domain 3"/>
    <property type="match status" value="1"/>
</dbReference>
<dbReference type="GO" id="GO:0015833">
    <property type="term" value="P:peptide transport"/>
    <property type="evidence" value="ECO:0007669"/>
    <property type="project" value="TreeGrafter"/>
</dbReference>
<dbReference type="SUPFAM" id="SSF56112">
    <property type="entry name" value="Protein kinase-like (PK-like)"/>
    <property type="match status" value="1"/>
</dbReference>
<feature type="region of interest" description="Disordered" evidence="1">
    <location>
        <begin position="298"/>
        <end position="388"/>
    </location>
</feature>
<feature type="compositionally biased region" description="Low complexity" evidence="1">
    <location>
        <begin position="298"/>
        <end position="312"/>
    </location>
</feature>
<dbReference type="PANTHER" id="PTHR30290:SF83">
    <property type="entry name" value="ABC TRANSPORTER SUBSTRATE-BINDING PROTEIN"/>
    <property type="match status" value="1"/>
</dbReference>
<evidence type="ECO:0000313" key="4">
    <source>
        <dbReference type="EMBL" id="MUN36064.1"/>
    </source>
</evidence>
<keyword evidence="2" id="KW-1133">Transmembrane helix</keyword>
<feature type="domain" description="Protein kinase" evidence="3">
    <location>
        <begin position="18"/>
        <end position="268"/>
    </location>
</feature>
<evidence type="ECO:0000313" key="5">
    <source>
        <dbReference type="Proteomes" id="UP000432015"/>
    </source>
</evidence>
<evidence type="ECO:0000256" key="1">
    <source>
        <dbReference type="SAM" id="MobiDB-lite"/>
    </source>
</evidence>
<dbReference type="PANTHER" id="PTHR30290">
    <property type="entry name" value="PERIPLASMIC BINDING COMPONENT OF ABC TRANSPORTER"/>
    <property type="match status" value="1"/>
</dbReference>
<feature type="transmembrane region" description="Helical" evidence="2">
    <location>
        <begin position="389"/>
        <end position="412"/>
    </location>
</feature>
<dbReference type="Gene3D" id="3.40.190.10">
    <property type="entry name" value="Periplasmic binding protein-like II"/>
    <property type="match status" value="1"/>
</dbReference>
<feature type="compositionally biased region" description="Polar residues" evidence="1">
    <location>
        <begin position="355"/>
        <end position="365"/>
    </location>
</feature>
<dbReference type="InterPro" id="IPR008271">
    <property type="entry name" value="Ser/Thr_kinase_AS"/>
</dbReference>
<dbReference type="GO" id="GO:0005524">
    <property type="term" value="F:ATP binding"/>
    <property type="evidence" value="ECO:0007669"/>
    <property type="project" value="InterPro"/>
</dbReference>
<keyword evidence="5" id="KW-1185">Reference proteome</keyword>
<dbReference type="InterPro" id="IPR000719">
    <property type="entry name" value="Prot_kinase_dom"/>
</dbReference>
<dbReference type="EMBL" id="WOFH01000002">
    <property type="protein sequence ID" value="MUN36064.1"/>
    <property type="molecule type" value="Genomic_DNA"/>
</dbReference>
<dbReference type="CDD" id="cd14014">
    <property type="entry name" value="STKc_PknB_like"/>
    <property type="match status" value="1"/>
</dbReference>
<dbReference type="CDD" id="cd00995">
    <property type="entry name" value="PBP2_NikA_DppA_OppA_like"/>
    <property type="match status" value="1"/>
</dbReference>
<dbReference type="RefSeq" id="WP_156215013.1">
    <property type="nucleotide sequence ID" value="NZ_WOFH01000002.1"/>
</dbReference>
<dbReference type="GO" id="GO:0004672">
    <property type="term" value="F:protein kinase activity"/>
    <property type="evidence" value="ECO:0007669"/>
    <property type="project" value="InterPro"/>
</dbReference>
<name>A0A7K1KV54_9ACTN</name>
<proteinExistence type="predicted"/>